<dbReference type="EMBL" id="CP066681">
    <property type="protein sequence ID" value="QQG37460.1"/>
    <property type="molecule type" value="Genomic_DNA"/>
</dbReference>
<keyword evidence="4" id="KW-0966">Cell projection</keyword>
<protein>
    <submittedName>
        <fullName evidence="4">Flagellar protein FlbB</fullName>
    </submittedName>
</protein>
<feature type="domain" description="Magnesium transporter MgtE intracellular" evidence="3">
    <location>
        <begin position="186"/>
        <end position="241"/>
    </location>
</feature>
<evidence type="ECO:0000313" key="5">
    <source>
        <dbReference type="Proteomes" id="UP000595362"/>
    </source>
</evidence>
<evidence type="ECO:0000256" key="2">
    <source>
        <dbReference type="SAM" id="MobiDB-lite"/>
    </source>
</evidence>
<proteinExistence type="predicted"/>
<dbReference type="Proteomes" id="UP000595362">
    <property type="component" value="Chromosome"/>
</dbReference>
<reference evidence="4 5" key="1">
    <citation type="submission" date="2020-07" db="EMBL/GenBank/DDBJ databases">
        <title>Huge and variable diversity of episymbiotic CPR bacteria and DPANN archaea in groundwater ecosystems.</title>
        <authorList>
            <person name="He C.Y."/>
            <person name="Keren R."/>
            <person name="Whittaker M."/>
            <person name="Farag I.F."/>
            <person name="Doudna J."/>
            <person name="Cate J.H.D."/>
            <person name="Banfield J.F."/>
        </authorList>
    </citation>
    <scope>NUCLEOTIDE SEQUENCE [LARGE SCALE GENOMIC DNA]</scope>
    <source>
        <strain evidence="4">NC_groundwater_70_Ag_B-0.1um_54_66</strain>
    </source>
</reference>
<feature type="compositionally biased region" description="Basic and acidic residues" evidence="2">
    <location>
        <begin position="98"/>
        <end position="107"/>
    </location>
</feature>
<feature type="region of interest" description="Disordered" evidence="2">
    <location>
        <begin position="35"/>
        <end position="110"/>
    </location>
</feature>
<keyword evidence="4" id="KW-0282">Flagellum</keyword>
<dbReference type="SUPFAM" id="SSF158791">
    <property type="entry name" value="MgtE N-terminal domain-like"/>
    <property type="match status" value="1"/>
</dbReference>
<name>A0A7T5R4L4_9BACT</name>
<feature type="coiled-coil region" evidence="1">
    <location>
        <begin position="122"/>
        <end position="166"/>
    </location>
</feature>
<dbReference type="AlphaFoldDB" id="A0A7T5R4L4"/>
<evidence type="ECO:0000256" key="1">
    <source>
        <dbReference type="SAM" id="Coils"/>
    </source>
</evidence>
<gene>
    <name evidence="4" type="ORF">HYS17_10235</name>
</gene>
<organism evidence="4 5">
    <name type="scientific">Micavibrio aeruginosavorus</name>
    <dbReference type="NCBI Taxonomy" id="349221"/>
    <lineage>
        <taxon>Bacteria</taxon>
        <taxon>Pseudomonadati</taxon>
        <taxon>Bdellovibrionota</taxon>
        <taxon>Bdellovibrionia</taxon>
        <taxon>Bdellovibrionales</taxon>
        <taxon>Pseudobdellovibrionaceae</taxon>
        <taxon>Micavibrio</taxon>
    </lineage>
</organism>
<dbReference type="Pfam" id="PF03448">
    <property type="entry name" value="MgtE_N"/>
    <property type="match status" value="1"/>
</dbReference>
<evidence type="ECO:0000313" key="4">
    <source>
        <dbReference type="EMBL" id="QQG37460.1"/>
    </source>
</evidence>
<evidence type="ECO:0000259" key="3">
    <source>
        <dbReference type="Pfam" id="PF03448"/>
    </source>
</evidence>
<dbReference type="InterPro" id="IPR006668">
    <property type="entry name" value="Mg_transptr_MgtE_intracell_dom"/>
</dbReference>
<sequence length="252" mass="27640">MLVIVASLCFAVRLGEFVTGLSSVGSAFAQQEIKEGEASAPPPLPGHVEAGDEGHADEAQAGQAHDKIHGEEPADKAGENVPGDVTLPTIAKDSVTPESEKAEWRDAGEEDFNYSGVQESLYKDLTQRREDLEKREKALATRQALLEAAERELDQKVRELTALRGEIEGLLVKQSEEEIARTQSLVRIYEGMKAKDAARIFNTLDTDVLLQVLTKMSERKSSPILAEMDPERARTITILMAQQQQLPALPPQ</sequence>
<keyword evidence="1" id="KW-0175">Coiled coil</keyword>
<feature type="compositionally biased region" description="Basic and acidic residues" evidence="2">
    <location>
        <begin position="49"/>
        <end position="78"/>
    </location>
</feature>
<keyword evidence="4" id="KW-0969">Cilium</keyword>
<accession>A0A7T5R4L4</accession>